<feature type="domain" description="Hemerythrin-like" evidence="2">
    <location>
        <begin position="5"/>
        <end position="123"/>
    </location>
</feature>
<sequence length="166" mass="19127">MTTDAIVLLKDDHKEILSVFRDFEQAGENALKTKGRLVDRMIELLTVHTYIENEVMYPRVRELVPELEDDVLESYEEHHVADVLVVELAAMDPSDERFTAKTTVLIENVRHHIHEEEDEWFPQVREALGRKTLQEIGAEMAEAREKAPRRPSQPSALKKTIDAIIS</sequence>
<dbReference type="InterPro" id="IPR012312">
    <property type="entry name" value="Hemerythrin-like"/>
</dbReference>
<gene>
    <name evidence="3" type="ORF">GCM10009844_20300</name>
</gene>
<comment type="caution">
    <text evidence="3">The sequence shown here is derived from an EMBL/GenBank/DDBJ whole genome shotgun (WGS) entry which is preliminary data.</text>
</comment>
<dbReference type="EMBL" id="BAAAQR010000005">
    <property type="protein sequence ID" value="GAA2145500.1"/>
    <property type="molecule type" value="Genomic_DNA"/>
</dbReference>
<name>A0ABP5LHV2_9ACTN</name>
<dbReference type="RefSeq" id="WP_344151003.1">
    <property type="nucleotide sequence ID" value="NZ_BAAAQR010000005.1"/>
</dbReference>
<evidence type="ECO:0000256" key="1">
    <source>
        <dbReference type="SAM" id="MobiDB-lite"/>
    </source>
</evidence>
<organism evidence="3 4">
    <name type="scientific">Nocardioides koreensis</name>
    <dbReference type="NCBI Taxonomy" id="433651"/>
    <lineage>
        <taxon>Bacteria</taxon>
        <taxon>Bacillati</taxon>
        <taxon>Actinomycetota</taxon>
        <taxon>Actinomycetes</taxon>
        <taxon>Propionibacteriales</taxon>
        <taxon>Nocardioidaceae</taxon>
        <taxon>Nocardioides</taxon>
    </lineage>
</organism>
<protein>
    <submittedName>
        <fullName evidence="3">Hemerythrin domain-containing protein</fullName>
    </submittedName>
</protein>
<dbReference type="PANTHER" id="PTHR35585:SF1">
    <property type="entry name" value="HHE DOMAIN PROTEIN (AFU_ORTHOLOGUE AFUA_4G00730)"/>
    <property type="match status" value="1"/>
</dbReference>
<dbReference type="PANTHER" id="PTHR35585">
    <property type="entry name" value="HHE DOMAIN PROTEIN (AFU_ORTHOLOGUE AFUA_4G00730)"/>
    <property type="match status" value="1"/>
</dbReference>
<proteinExistence type="predicted"/>
<evidence type="ECO:0000259" key="2">
    <source>
        <dbReference type="Pfam" id="PF01814"/>
    </source>
</evidence>
<evidence type="ECO:0000313" key="3">
    <source>
        <dbReference type="EMBL" id="GAA2145500.1"/>
    </source>
</evidence>
<dbReference type="Gene3D" id="1.20.120.520">
    <property type="entry name" value="nmb1532 protein domain like"/>
    <property type="match status" value="1"/>
</dbReference>
<evidence type="ECO:0000313" key="4">
    <source>
        <dbReference type="Proteomes" id="UP001501771"/>
    </source>
</evidence>
<accession>A0ABP5LHV2</accession>
<feature type="region of interest" description="Disordered" evidence="1">
    <location>
        <begin position="141"/>
        <end position="166"/>
    </location>
</feature>
<dbReference type="Proteomes" id="UP001501771">
    <property type="component" value="Unassembled WGS sequence"/>
</dbReference>
<reference evidence="4" key="1">
    <citation type="journal article" date="2019" name="Int. J. Syst. Evol. Microbiol.">
        <title>The Global Catalogue of Microorganisms (GCM) 10K type strain sequencing project: providing services to taxonomists for standard genome sequencing and annotation.</title>
        <authorList>
            <consortium name="The Broad Institute Genomics Platform"/>
            <consortium name="The Broad Institute Genome Sequencing Center for Infectious Disease"/>
            <person name="Wu L."/>
            <person name="Ma J."/>
        </authorList>
    </citation>
    <scope>NUCLEOTIDE SEQUENCE [LARGE SCALE GENOMIC DNA]</scope>
    <source>
        <strain evidence="4">JCM 16022</strain>
    </source>
</reference>
<dbReference type="Pfam" id="PF01814">
    <property type="entry name" value="Hemerythrin"/>
    <property type="match status" value="1"/>
</dbReference>
<keyword evidence="4" id="KW-1185">Reference proteome</keyword>